<dbReference type="Proteomes" id="UP001224890">
    <property type="component" value="Unassembled WGS sequence"/>
</dbReference>
<dbReference type="EMBL" id="JAHMHR010000023">
    <property type="protein sequence ID" value="KAK1675027.1"/>
    <property type="molecule type" value="Genomic_DNA"/>
</dbReference>
<keyword evidence="3" id="KW-1185">Reference proteome</keyword>
<evidence type="ECO:0000313" key="2">
    <source>
        <dbReference type="EMBL" id="KAK1675027.1"/>
    </source>
</evidence>
<evidence type="ECO:0000256" key="1">
    <source>
        <dbReference type="SAM" id="MobiDB-lite"/>
    </source>
</evidence>
<dbReference type="RefSeq" id="XP_060429030.1">
    <property type="nucleotide sequence ID" value="XM_060572452.1"/>
</dbReference>
<protein>
    <submittedName>
        <fullName evidence="2">Uncharacterized protein</fullName>
    </submittedName>
</protein>
<sequence length="191" mass="20672">METDICATPIKLLADPAVASIAHRRSIRRDTVPLQKAQVPWSVDASEAENMGYQDCAPPHFTRVHLCEIPYPPIIVLVTTRPLQKSFHLVIPGQDPTDSVRHDLSVLPQIGEYGGHIPLETEIIDVLDLSQSNHDTRPQTNPSEPPTRPVPSAAGLNGAAPDMKKWRQSTSPSGAYSPAEPKLSGPLASGN</sequence>
<dbReference type="GeneID" id="85456978"/>
<feature type="compositionally biased region" description="Polar residues" evidence="1">
    <location>
        <begin position="132"/>
        <end position="142"/>
    </location>
</feature>
<accession>A0AAJ0AJH2</accession>
<organism evidence="2 3">
    <name type="scientific">Colletotrichum godetiae</name>
    <dbReference type="NCBI Taxonomy" id="1209918"/>
    <lineage>
        <taxon>Eukaryota</taxon>
        <taxon>Fungi</taxon>
        <taxon>Dikarya</taxon>
        <taxon>Ascomycota</taxon>
        <taxon>Pezizomycotina</taxon>
        <taxon>Sordariomycetes</taxon>
        <taxon>Hypocreomycetidae</taxon>
        <taxon>Glomerellales</taxon>
        <taxon>Glomerellaceae</taxon>
        <taxon>Colletotrichum</taxon>
        <taxon>Colletotrichum acutatum species complex</taxon>
    </lineage>
</organism>
<gene>
    <name evidence="2" type="ORF">BDP55DRAFT_632664</name>
</gene>
<evidence type="ECO:0000313" key="3">
    <source>
        <dbReference type="Proteomes" id="UP001224890"/>
    </source>
</evidence>
<name>A0AAJ0AJH2_9PEZI</name>
<reference evidence="2" key="1">
    <citation type="submission" date="2021-06" db="EMBL/GenBank/DDBJ databases">
        <title>Comparative genomics, transcriptomics and evolutionary studies reveal genomic signatures of adaptation to plant cell wall in hemibiotrophic fungi.</title>
        <authorList>
            <consortium name="DOE Joint Genome Institute"/>
            <person name="Baroncelli R."/>
            <person name="Diaz J.F."/>
            <person name="Benocci T."/>
            <person name="Peng M."/>
            <person name="Battaglia E."/>
            <person name="Haridas S."/>
            <person name="Andreopoulos W."/>
            <person name="Labutti K."/>
            <person name="Pangilinan J."/>
            <person name="Floch G.L."/>
            <person name="Makela M.R."/>
            <person name="Henrissat B."/>
            <person name="Grigoriev I.V."/>
            <person name="Crouch J.A."/>
            <person name="De Vries R.P."/>
            <person name="Sukno S.A."/>
            <person name="Thon M.R."/>
        </authorList>
    </citation>
    <scope>NUCLEOTIDE SEQUENCE</scope>
    <source>
        <strain evidence="2">CBS 193.32</strain>
    </source>
</reference>
<feature type="region of interest" description="Disordered" evidence="1">
    <location>
        <begin position="132"/>
        <end position="191"/>
    </location>
</feature>
<proteinExistence type="predicted"/>
<comment type="caution">
    <text evidence="2">The sequence shown here is derived from an EMBL/GenBank/DDBJ whole genome shotgun (WGS) entry which is preliminary data.</text>
</comment>
<dbReference type="AlphaFoldDB" id="A0AAJ0AJH2"/>